<gene>
    <name evidence="2" type="ORF">EJP69_07405</name>
</gene>
<evidence type="ECO:0000313" key="3">
    <source>
        <dbReference type="Proteomes" id="UP000267418"/>
    </source>
</evidence>
<evidence type="ECO:0000256" key="1">
    <source>
        <dbReference type="SAM" id="SignalP"/>
    </source>
</evidence>
<dbReference type="OrthoDB" id="8446720at2"/>
<feature type="signal peptide" evidence="1">
    <location>
        <begin position="1"/>
        <end position="21"/>
    </location>
</feature>
<name>A0A3S0QDH7_9BURK</name>
<feature type="chain" id="PRO_5018723825" description="HdeA/HdeB family protein" evidence="1">
    <location>
        <begin position="22"/>
        <end position="114"/>
    </location>
</feature>
<sequence>MRLPVLAVLVACAATSLAAAAKDDLIYFHGLGAEGCDKHIAWRRNKDIVYEDGIVQWSWGFISAFNNVARIQTPNKALPPTKVLAYLDKYCRDHPLEPIYGGVEDLITELGGRR</sequence>
<evidence type="ECO:0000313" key="2">
    <source>
        <dbReference type="EMBL" id="RTQ37541.1"/>
    </source>
</evidence>
<reference evidence="2 3" key="1">
    <citation type="submission" date="2018-12" db="EMBL/GenBank/DDBJ databases">
        <title>The genome of Variovorax gossypii DSM 100435.</title>
        <authorList>
            <person name="Gao J."/>
            <person name="Sun J."/>
        </authorList>
    </citation>
    <scope>NUCLEOTIDE SEQUENCE [LARGE SCALE GENOMIC DNA]</scope>
    <source>
        <strain evidence="2 3">DSM 100435</strain>
    </source>
</reference>
<proteinExistence type="predicted"/>
<accession>A0A3S0QDH7</accession>
<dbReference type="EMBL" id="RXOE01000001">
    <property type="protein sequence ID" value="RTQ37541.1"/>
    <property type="molecule type" value="Genomic_DNA"/>
</dbReference>
<keyword evidence="3" id="KW-1185">Reference proteome</keyword>
<dbReference type="Proteomes" id="UP000267418">
    <property type="component" value="Unassembled WGS sequence"/>
</dbReference>
<dbReference type="AlphaFoldDB" id="A0A3S0QDH7"/>
<protein>
    <recommendedName>
        <fullName evidence="4">HdeA/HdeB family protein</fullName>
    </recommendedName>
</protein>
<evidence type="ECO:0008006" key="4">
    <source>
        <dbReference type="Google" id="ProtNLM"/>
    </source>
</evidence>
<dbReference type="RefSeq" id="WP_126469202.1">
    <property type="nucleotide sequence ID" value="NZ_RXOE01000001.1"/>
</dbReference>
<organism evidence="2 3">
    <name type="scientific">Variovorax gossypii</name>
    <dbReference type="NCBI Taxonomy" id="1679495"/>
    <lineage>
        <taxon>Bacteria</taxon>
        <taxon>Pseudomonadati</taxon>
        <taxon>Pseudomonadota</taxon>
        <taxon>Betaproteobacteria</taxon>
        <taxon>Burkholderiales</taxon>
        <taxon>Comamonadaceae</taxon>
        <taxon>Variovorax</taxon>
    </lineage>
</organism>
<comment type="caution">
    <text evidence="2">The sequence shown here is derived from an EMBL/GenBank/DDBJ whole genome shotgun (WGS) entry which is preliminary data.</text>
</comment>
<keyword evidence="1" id="KW-0732">Signal</keyword>